<dbReference type="EMBL" id="AP025314">
    <property type="protein sequence ID" value="BDD08211.1"/>
    <property type="molecule type" value="Genomic_DNA"/>
</dbReference>
<dbReference type="InterPro" id="IPR052580">
    <property type="entry name" value="Lipid_Hydrolase"/>
</dbReference>
<dbReference type="PANTHER" id="PTHR46394">
    <property type="entry name" value="ANNEXIN"/>
    <property type="match status" value="1"/>
</dbReference>
<dbReference type="KEGG" id="fax:FUAX_06430"/>
<keyword evidence="1 2" id="KW-0443">Lipid metabolism</keyword>
<keyword evidence="2" id="KW-0442">Lipid degradation</keyword>
<evidence type="ECO:0000313" key="4">
    <source>
        <dbReference type="EMBL" id="BDD08211.1"/>
    </source>
</evidence>
<evidence type="ECO:0000256" key="2">
    <source>
        <dbReference type="PROSITE-ProRule" id="PRU01161"/>
    </source>
</evidence>
<dbReference type="AlphaFoldDB" id="A0AAU9C7Z1"/>
<reference evidence="4 5" key="1">
    <citation type="submission" date="2021-12" db="EMBL/GenBank/DDBJ databases">
        <title>Genome sequencing of bacteria with rrn-lacking chromosome and rrn-plasmid.</title>
        <authorList>
            <person name="Anda M."/>
            <person name="Iwasaki W."/>
        </authorList>
    </citation>
    <scope>NUCLEOTIDE SEQUENCE [LARGE SCALE GENOMIC DNA]</scope>
    <source>
        <strain evidence="4 5">DSM 100852</strain>
    </source>
</reference>
<dbReference type="InterPro" id="IPR002641">
    <property type="entry name" value="PNPLA_dom"/>
</dbReference>
<feature type="active site" description="Proton acceptor" evidence="2">
    <location>
        <position position="281"/>
    </location>
</feature>
<keyword evidence="5" id="KW-1185">Reference proteome</keyword>
<feature type="short sequence motif" description="DGA/G" evidence="2">
    <location>
        <begin position="281"/>
        <end position="283"/>
    </location>
</feature>
<gene>
    <name evidence="4" type="ORF">FUAX_06430</name>
</gene>
<dbReference type="Proteomes" id="UP001348817">
    <property type="component" value="Chromosome"/>
</dbReference>
<feature type="short sequence motif" description="GXGXXG" evidence="2">
    <location>
        <begin position="42"/>
        <end position="47"/>
    </location>
</feature>
<dbReference type="SUPFAM" id="SSF52151">
    <property type="entry name" value="FabD/lysophospholipase-like"/>
    <property type="match status" value="1"/>
</dbReference>
<dbReference type="GO" id="GO:0016787">
    <property type="term" value="F:hydrolase activity"/>
    <property type="evidence" value="ECO:0007669"/>
    <property type="project" value="UniProtKB-UniRule"/>
</dbReference>
<dbReference type="Pfam" id="PF01734">
    <property type="entry name" value="Patatin"/>
    <property type="match status" value="1"/>
</dbReference>
<name>A0AAU9C7Z1_9BACT</name>
<evidence type="ECO:0000313" key="5">
    <source>
        <dbReference type="Proteomes" id="UP001348817"/>
    </source>
</evidence>
<dbReference type="InterPro" id="IPR016035">
    <property type="entry name" value="Acyl_Trfase/lysoPLipase"/>
</dbReference>
<dbReference type="PROSITE" id="PS51635">
    <property type="entry name" value="PNPLA"/>
    <property type="match status" value="1"/>
</dbReference>
<feature type="active site" description="Nucleophile" evidence="2">
    <location>
        <position position="71"/>
    </location>
</feature>
<evidence type="ECO:0000256" key="1">
    <source>
        <dbReference type="ARBA" id="ARBA00023098"/>
    </source>
</evidence>
<accession>A0AAU9C7Z1</accession>
<feature type="short sequence motif" description="GXSXG" evidence="2">
    <location>
        <begin position="69"/>
        <end position="73"/>
    </location>
</feature>
<dbReference type="RefSeq" id="WP_338393486.1">
    <property type="nucleotide sequence ID" value="NZ_AP025314.1"/>
</dbReference>
<keyword evidence="2" id="KW-0378">Hydrolase</keyword>
<protein>
    <submittedName>
        <fullName evidence="4">Membrane protein</fullName>
    </submittedName>
</protein>
<dbReference type="GO" id="GO:0016042">
    <property type="term" value="P:lipid catabolic process"/>
    <property type="evidence" value="ECO:0007669"/>
    <property type="project" value="UniProtKB-UniRule"/>
</dbReference>
<sequence>MATNFTDNDRIREILSEIPENKTYSDITDAEGNQYVDLVQEGGGVLGIALVGYTYVLEHAGIRFFSLAGTSAGAINTMMMAGLGEISEAKSEKILDILDRQNLFDFVDGSPAVRKIIDKIIKKESFGWSLAWNAMSIYKTIKAKLGLNPGKKFEDWIGAELAKEGVRTMADLETQRKVLPEGLKDTQTGEPVRDIEPGLAIIASDISTHTKVDFPRMAELYWSDPETASPGQMVRASMSIPFFFEPLKLSKLPNAGKTKDPAWDKYAKYTGPVPESVRFVDGGMLSNFPINVFHKKKDERLRKPTFGVRLSDYREAFSTTDTLLGLCGAMVSTMRQIHDYDFLLKNPDYRQLICRIDADEKFNWLDFNMNAETRQKLFMLGAEKALTFLKKFDWAEYKKTRGQLAEQPA</sequence>
<evidence type="ECO:0000259" key="3">
    <source>
        <dbReference type="PROSITE" id="PS51635"/>
    </source>
</evidence>
<dbReference type="PANTHER" id="PTHR46394:SF1">
    <property type="entry name" value="PNPLA DOMAIN-CONTAINING PROTEIN"/>
    <property type="match status" value="1"/>
</dbReference>
<organism evidence="4 5">
    <name type="scientific">Fulvitalea axinellae</name>
    <dbReference type="NCBI Taxonomy" id="1182444"/>
    <lineage>
        <taxon>Bacteria</taxon>
        <taxon>Pseudomonadati</taxon>
        <taxon>Bacteroidota</taxon>
        <taxon>Cytophagia</taxon>
        <taxon>Cytophagales</taxon>
        <taxon>Persicobacteraceae</taxon>
        <taxon>Fulvitalea</taxon>
    </lineage>
</organism>
<feature type="domain" description="PNPLA" evidence="3">
    <location>
        <begin position="38"/>
        <end position="294"/>
    </location>
</feature>
<proteinExistence type="predicted"/>
<dbReference type="Gene3D" id="3.40.1090.10">
    <property type="entry name" value="Cytosolic phospholipase A2 catalytic domain"/>
    <property type="match status" value="1"/>
</dbReference>